<organism evidence="1 2">
    <name type="scientific">Trachymyrmex cornetzi</name>
    <dbReference type="NCBI Taxonomy" id="471704"/>
    <lineage>
        <taxon>Eukaryota</taxon>
        <taxon>Metazoa</taxon>
        <taxon>Ecdysozoa</taxon>
        <taxon>Arthropoda</taxon>
        <taxon>Hexapoda</taxon>
        <taxon>Insecta</taxon>
        <taxon>Pterygota</taxon>
        <taxon>Neoptera</taxon>
        <taxon>Endopterygota</taxon>
        <taxon>Hymenoptera</taxon>
        <taxon>Apocrita</taxon>
        <taxon>Aculeata</taxon>
        <taxon>Formicoidea</taxon>
        <taxon>Formicidae</taxon>
        <taxon>Myrmicinae</taxon>
        <taxon>Trachymyrmex</taxon>
    </lineage>
</organism>
<sequence>MHLELIKQIEFNIIKSDDNTKKSIRNDTIQIQKKNSLHNYKTNEIDCILKEGMNATKKFITQNPEILITRADKGNSTVVINTNDYKKSMHNLLADNKTYIMIKKDLTKMMTNQVHKLLMRWKSMEFIDQCTYRKLNVTDGTVPRTYELPKIHKNGYPLRIIISCINSPLYPLAAFIKDTIKKSLKKGFSFIRNSFELSKKLNGLPLNNEHKILSFDIVSMYTNIPEELVIRSIDSRWNYYF</sequence>
<reference evidence="1 2" key="1">
    <citation type="submission" date="2015-09" db="EMBL/GenBank/DDBJ databases">
        <title>Trachymyrmex cornetzi WGS genome.</title>
        <authorList>
            <person name="Nygaard S."/>
            <person name="Hu H."/>
            <person name="Boomsma J."/>
            <person name="Zhang G."/>
        </authorList>
    </citation>
    <scope>NUCLEOTIDE SEQUENCE [LARGE SCALE GENOMIC DNA]</scope>
    <source>
        <strain evidence="1">Tcor2-1</strain>
        <tissue evidence="1">Whole body</tissue>
    </source>
</reference>
<gene>
    <name evidence="1" type="ORF">ALC57_04050</name>
</gene>
<evidence type="ECO:0000313" key="2">
    <source>
        <dbReference type="Proteomes" id="UP000078492"/>
    </source>
</evidence>
<dbReference type="STRING" id="471704.A0A151JF49"/>
<evidence type="ECO:0008006" key="3">
    <source>
        <dbReference type="Google" id="ProtNLM"/>
    </source>
</evidence>
<dbReference type="PANTHER" id="PTHR21301:SF10">
    <property type="entry name" value="REVERSE TRANSCRIPTASE DOMAIN-CONTAINING PROTEIN"/>
    <property type="match status" value="1"/>
</dbReference>
<protein>
    <recommendedName>
        <fullName evidence="3">Reverse transcriptase domain-containing protein</fullName>
    </recommendedName>
</protein>
<name>A0A151JF49_9HYME</name>
<evidence type="ECO:0000313" key="1">
    <source>
        <dbReference type="EMBL" id="KYN24352.1"/>
    </source>
</evidence>
<keyword evidence="2" id="KW-1185">Reference proteome</keyword>
<dbReference type="AlphaFoldDB" id="A0A151JF49"/>
<accession>A0A151JF49</accession>
<dbReference type="Proteomes" id="UP000078492">
    <property type="component" value="Unassembled WGS sequence"/>
</dbReference>
<proteinExistence type="predicted"/>
<dbReference type="EMBL" id="KQ979024">
    <property type="protein sequence ID" value="KYN24352.1"/>
    <property type="molecule type" value="Genomic_DNA"/>
</dbReference>
<dbReference type="PANTHER" id="PTHR21301">
    <property type="entry name" value="REVERSE TRANSCRIPTASE"/>
    <property type="match status" value="1"/>
</dbReference>